<dbReference type="OrthoDB" id="5187715at2"/>
<feature type="coiled-coil region" evidence="1">
    <location>
        <begin position="77"/>
        <end position="104"/>
    </location>
</feature>
<feature type="region of interest" description="Disordered" evidence="2">
    <location>
        <begin position="1"/>
        <end position="24"/>
    </location>
</feature>
<proteinExistence type="predicted"/>
<keyword evidence="4" id="KW-0132">Cell division</keyword>
<accession>A0A4R7HWS9</accession>
<feature type="region of interest" description="Disordered" evidence="2">
    <location>
        <begin position="156"/>
        <end position="177"/>
    </location>
</feature>
<keyword evidence="3" id="KW-0812">Transmembrane</keyword>
<sequence>MPDQRTTLDKPARPAADAGRSRLGDVTRPVVRDRRVLVGPRSSTVLLALVALGIAGALAYALFGIPFRTLFEQDERIAERTEQVDELEAVVADLRSEVDRLNTEDGIREAAREELGYVETGEIRESILDYPDLPTDLPNGWPYSVVNEITTVRRGGLPAPSGAVAPAPTTVAPTDDG</sequence>
<evidence type="ECO:0000256" key="1">
    <source>
        <dbReference type="SAM" id="Coils"/>
    </source>
</evidence>
<keyword evidence="3" id="KW-1133">Transmembrane helix</keyword>
<keyword evidence="5" id="KW-1185">Reference proteome</keyword>
<dbReference type="Proteomes" id="UP000294558">
    <property type="component" value="Unassembled WGS sequence"/>
</dbReference>
<dbReference type="GO" id="GO:0051301">
    <property type="term" value="P:cell division"/>
    <property type="evidence" value="ECO:0007669"/>
    <property type="project" value="UniProtKB-KW"/>
</dbReference>
<protein>
    <submittedName>
        <fullName evidence="4">Cell division protein FtsB</fullName>
    </submittedName>
</protein>
<keyword evidence="1" id="KW-0175">Coiled coil</keyword>
<feature type="compositionally biased region" description="Basic and acidic residues" evidence="2">
    <location>
        <begin position="1"/>
        <end position="12"/>
    </location>
</feature>
<evidence type="ECO:0000313" key="5">
    <source>
        <dbReference type="Proteomes" id="UP000294558"/>
    </source>
</evidence>
<dbReference type="RefSeq" id="WP_133868015.1">
    <property type="nucleotide sequence ID" value="NZ_SOAU01000001.1"/>
</dbReference>
<name>A0A4R7HWS9_9ACTN</name>
<dbReference type="Pfam" id="PF04977">
    <property type="entry name" value="DivIC"/>
    <property type="match status" value="1"/>
</dbReference>
<dbReference type="AlphaFoldDB" id="A0A4R7HWS9"/>
<feature type="transmembrane region" description="Helical" evidence="3">
    <location>
        <begin position="45"/>
        <end position="67"/>
    </location>
</feature>
<evidence type="ECO:0000313" key="4">
    <source>
        <dbReference type="EMBL" id="TDT15577.1"/>
    </source>
</evidence>
<dbReference type="EMBL" id="SOAU01000001">
    <property type="protein sequence ID" value="TDT15577.1"/>
    <property type="molecule type" value="Genomic_DNA"/>
</dbReference>
<evidence type="ECO:0000256" key="2">
    <source>
        <dbReference type="SAM" id="MobiDB-lite"/>
    </source>
</evidence>
<keyword evidence="4" id="KW-0131">Cell cycle</keyword>
<comment type="caution">
    <text evidence="4">The sequence shown here is derived from an EMBL/GenBank/DDBJ whole genome shotgun (WGS) entry which is preliminary data.</text>
</comment>
<dbReference type="InterPro" id="IPR007060">
    <property type="entry name" value="FtsL/DivIC"/>
</dbReference>
<gene>
    <name evidence="4" type="ORF">BDK89_1150</name>
</gene>
<reference evidence="4 5" key="1">
    <citation type="submission" date="2019-03" db="EMBL/GenBank/DDBJ databases">
        <title>Sequencing the genomes of 1000 actinobacteria strains.</title>
        <authorList>
            <person name="Klenk H.-P."/>
        </authorList>
    </citation>
    <scope>NUCLEOTIDE SEQUENCE [LARGE SCALE GENOMIC DNA]</scope>
    <source>
        <strain evidence="4 5">DSM 18936</strain>
    </source>
</reference>
<organism evidence="4 5">
    <name type="scientific">Ilumatobacter fluminis</name>
    <dbReference type="NCBI Taxonomy" id="467091"/>
    <lineage>
        <taxon>Bacteria</taxon>
        <taxon>Bacillati</taxon>
        <taxon>Actinomycetota</taxon>
        <taxon>Acidimicrobiia</taxon>
        <taxon>Acidimicrobiales</taxon>
        <taxon>Ilumatobacteraceae</taxon>
        <taxon>Ilumatobacter</taxon>
    </lineage>
</organism>
<evidence type="ECO:0000256" key="3">
    <source>
        <dbReference type="SAM" id="Phobius"/>
    </source>
</evidence>
<keyword evidence="3" id="KW-0472">Membrane</keyword>